<keyword evidence="2" id="KW-1185">Reference proteome</keyword>
<sequence length="538" mass="60500">MIRNPLFVYGPKNVPVPSDLNFGSYVLDHMRKFKDKVALINGATDETITYKEIAQQSMNFAVSLTHMGTKKDDVIAIFSENRNEYWGAVIGVACTGAVLTTISPAYFGDEIRHVLGISKPKYMIISPAMYKTHEKLLRSIDCIKKFIVFGNERYPITFSYDALAIADGREMKDVQYEIFIPVDVKGQTDTLFILYSSGTTGLPKGVMLTHLNMLLQSCMPPSHDPTQITLIVTPWYHAMGLVGVLSGLAIGRTAVYLPKFEVELYLRTIEKYKVVQITVVPPILVATCKFPKQHDLSSIRLIYSAAAPLDKDMIKAVYESNPNVNLTCPRYSLPPTNEALTTDRWRYNHQQKSGLHKSPDRTRAAARRRTKTRKLLGPNQQGEICAKGDVLMKGYFGKPRSDAFDNEDFYNTGDVGYYDEQRRFYITDRLKELIKYKGFQIPPAELEAVLLQHEAVKDAGVIGIKDKSAGEVPLAFVVLQPEKSASEQDIKDFIAERLSNPKQLRGGVKFVEQIPKSPSGKILRKELRKMAKSGRSKL</sequence>
<dbReference type="Proteomes" id="UP000824533">
    <property type="component" value="Linkage Group LG28"/>
</dbReference>
<dbReference type="EMBL" id="CM034414">
    <property type="protein sequence ID" value="KAJ0170213.1"/>
    <property type="molecule type" value="Genomic_DNA"/>
</dbReference>
<comment type="caution">
    <text evidence="1">The sequence shown here is derived from an EMBL/GenBank/DDBJ whole genome shotgun (WGS) entry which is preliminary data.</text>
</comment>
<evidence type="ECO:0000313" key="2">
    <source>
        <dbReference type="Proteomes" id="UP000824533"/>
    </source>
</evidence>
<reference evidence="1 2" key="1">
    <citation type="journal article" date="2021" name="Front. Genet.">
        <title>Chromosome-Level Genome Assembly Reveals Significant Gene Expansion in the Toll and IMD Signaling Pathways of Dendrolimus kikuchii.</title>
        <authorList>
            <person name="Zhou J."/>
            <person name="Wu P."/>
            <person name="Xiong Z."/>
            <person name="Liu N."/>
            <person name="Zhao N."/>
            <person name="Ji M."/>
            <person name="Qiu Y."/>
            <person name="Yang B."/>
        </authorList>
    </citation>
    <scope>NUCLEOTIDE SEQUENCE [LARGE SCALE GENOMIC DNA]</scope>
    <source>
        <strain evidence="1">Ann1</strain>
    </source>
</reference>
<evidence type="ECO:0000313" key="1">
    <source>
        <dbReference type="EMBL" id="KAJ0170213.1"/>
    </source>
</evidence>
<organism evidence="1 2">
    <name type="scientific">Dendrolimus kikuchii</name>
    <dbReference type="NCBI Taxonomy" id="765133"/>
    <lineage>
        <taxon>Eukaryota</taxon>
        <taxon>Metazoa</taxon>
        <taxon>Ecdysozoa</taxon>
        <taxon>Arthropoda</taxon>
        <taxon>Hexapoda</taxon>
        <taxon>Insecta</taxon>
        <taxon>Pterygota</taxon>
        <taxon>Neoptera</taxon>
        <taxon>Endopterygota</taxon>
        <taxon>Lepidoptera</taxon>
        <taxon>Glossata</taxon>
        <taxon>Ditrysia</taxon>
        <taxon>Bombycoidea</taxon>
        <taxon>Lasiocampidae</taxon>
        <taxon>Dendrolimus</taxon>
    </lineage>
</organism>
<protein>
    <submittedName>
        <fullName evidence="1">Uncharacterized protein</fullName>
    </submittedName>
</protein>
<accession>A0ACC1CF60</accession>
<gene>
    <name evidence="1" type="ORF">K1T71_014141</name>
</gene>
<proteinExistence type="predicted"/>
<name>A0ACC1CF60_9NEOP</name>